<dbReference type="PROSITE" id="PS51391">
    <property type="entry name" value="CID"/>
    <property type="match status" value="1"/>
</dbReference>
<dbReference type="InterPro" id="IPR032337">
    <property type="entry name" value="RPRD1A/B_C"/>
</dbReference>
<dbReference type="GO" id="GO:0031124">
    <property type="term" value="P:mRNA 3'-end processing"/>
    <property type="evidence" value="ECO:0007669"/>
    <property type="project" value="TreeGrafter"/>
</dbReference>
<evidence type="ECO:0000313" key="5">
    <source>
        <dbReference type="Proteomes" id="UP000007799"/>
    </source>
</evidence>
<reference evidence="4" key="1">
    <citation type="submission" date="2009-08" db="EMBL/GenBank/DDBJ databases">
        <title>Annotation of Salpingoeca rosetta.</title>
        <authorList>
            <consortium name="The Broad Institute Genome Sequencing Platform"/>
            <person name="Russ C."/>
            <person name="Cuomo C."/>
            <person name="Burger G."/>
            <person name="Gray M.W."/>
            <person name="Holland P.W.H."/>
            <person name="King N."/>
            <person name="Lang F.B.F."/>
            <person name="Roger A.J."/>
            <person name="Ruiz-Trillo I."/>
            <person name="Young S.K."/>
            <person name="Zeng Q."/>
            <person name="Gargeya S."/>
            <person name="Alvarado L."/>
            <person name="Berlin A."/>
            <person name="Chapman S.B."/>
            <person name="Chen Z."/>
            <person name="Freedman E."/>
            <person name="Gellesch M."/>
            <person name="Goldberg J."/>
            <person name="Griggs A."/>
            <person name="Gujja S."/>
            <person name="Heilman E."/>
            <person name="Heiman D."/>
            <person name="Howarth C."/>
            <person name="Mehta T."/>
            <person name="Neiman D."/>
            <person name="Pearson M."/>
            <person name="Roberts A."/>
            <person name="Saif S."/>
            <person name="Shea T."/>
            <person name="Shenoy N."/>
            <person name="Sisk P."/>
            <person name="Stolte C."/>
            <person name="Sykes S."/>
            <person name="White J."/>
            <person name="Yandava C."/>
            <person name="Haas B."/>
            <person name="Nusbaum C."/>
            <person name="Birren B."/>
        </authorList>
    </citation>
    <scope>NUCLEOTIDE SEQUENCE [LARGE SCALE GENOMIC DNA]</scope>
    <source>
        <strain evidence="4">ATCC 50818</strain>
    </source>
</reference>
<dbReference type="InParanoid" id="F2U0Z3"/>
<organism evidence="5">
    <name type="scientific">Salpingoeca rosetta (strain ATCC 50818 / BSB-021)</name>
    <dbReference type="NCBI Taxonomy" id="946362"/>
    <lineage>
        <taxon>Eukaryota</taxon>
        <taxon>Choanoflagellata</taxon>
        <taxon>Craspedida</taxon>
        <taxon>Salpingoecidae</taxon>
        <taxon>Salpingoeca</taxon>
    </lineage>
</organism>
<keyword evidence="1" id="KW-0175">Coiled coil</keyword>
<dbReference type="STRING" id="946362.F2U0Z3"/>
<accession>F2U0Z3</accession>
<dbReference type="GeneID" id="16077723"/>
<dbReference type="EMBL" id="GL832958">
    <property type="protein sequence ID" value="EGD80567.1"/>
    <property type="molecule type" value="Genomic_DNA"/>
</dbReference>
<dbReference type="OrthoDB" id="10069473at2759"/>
<sequence length="327" mass="35946">MSLNKASLIRKLSTLSTSQDSIQSLSLWLFHFSKHADDIVKVWQQELKQAPTKQKLKFIFLANDVILQGRKKGMAYITAFQPVLPTVLPEVYKVLDAKGQQQLIRVISIWQDRAAYPVEFLNELRKRLRSSQPVASANSSGPAVSTDALQDVDLGQPINKRELFGKVDAHEEQFPSLAAAMAKIRSLPPAVFDDRPIKDITSVGDLAAAEAPVKQAQQDVTALLQSLRAFVAEGNILLQTAERCILQEKQAIARAQLKVEECKEQARRVTAVRKKLKEHVENLPDVHAPSVLTSEALPDPSDLFADDGDDAGPPPKQPKHGTGAASS</sequence>
<dbReference type="GO" id="GO:0000993">
    <property type="term" value="F:RNA polymerase II complex binding"/>
    <property type="evidence" value="ECO:0007669"/>
    <property type="project" value="TreeGrafter"/>
</dbReference>
<dbReference type="Pfam" id="PF04818">
    <property type="entry name" value="CID"/>
    <property type="match status" value="1"/>
</dbReference>
<dbReference type="Gene3D" id="6.10.250.2560">
    <property type="match status" value="1"/>
</dbReference>
<feature type="coiled-coil region" evidence="1">
    <location>
        <begin position="245"/>
        <end position="279"/>
    </location>
</feature>
<dbReference type="eggNOG" id="KOG2669">
    <property type="taxonomic scope" value="Eukaryota"/>
</dbReference>
<evidence type="ECO:0000259" key="3">
    <source>
        <dbReference type="PROSITE" id="PS51391"/>
    </source>
</evidence>
<dbReference type="SUPFAM" id="SSF48464">
    <property type="entry name" value="ENTH/VHS domain"/>
    <property type="match status" value="1"/>
</dbReference>
<dbReference type="Gene3D" id="1.25.40.90">
    <property type="match status" value="1"/>
</dbReference>
<protein>
    <recommendedName>
        <fullName evidence="3">CID domain-containing protein</fullName>
    </recommendedName>
</protein>
<dbReference type="SMART" id="SM00582">
    <property type="entry name" value="RPR"/>
    <property type="match status" value="1"/>
</dbReference>
<proteinExistence type="predicted"/>
<dbReference type="FunCoup" id="F2U0Z3">
    <property type="interactions" value="1923"/>
</dbReference>
<dbReference type="OMA" id="KTWQREL"/>
<dbReference type="KEGG" id="sre:PTSG_01159"/>
<dbReference type="AlphaFoldDB" id="F2U0Z3"/>
<gene>
    <name evidence="4" type="ORF">PTSG_01159</name>
</gene>
<dbReference type="PANTHER" id="PTHR12460">
    <property type="entry name" value="CYCLIN-DEPENDENT KINASE INHIBITOR-RELATED PROTEIN"/>
    <property type="match status" value="1"/>
</dbReference>
<keyword evidence="5" id="KW-1185">Reference proteome</keyword>
<feature type="domain" description="CID" evidence="3">
    <location>
        <begin position="1"/>
        <end position="132"/>
    </location>
</feature>
<feature type="region of interest" description="Disordered" evidence="2">
    <location>
        <begin position="287"/>
        <end position="327"/>
    </location>
</feature>
<dbReference type="InterPro" id="IPR008942">
    <property type="entry name" value="ENTH_VHS"/>
</dbReference>
<evidence type="ECO:0000256" key="1">
    <source>
        <dbReference type="SAM" id="Coils"/>
    </source>
</evidence>
<dbReference type="RefSeq" id="XP_004997128.1">
    <property type="nucleotide sequence ID" value="XM_004997071.1"/>
</dbReference>
<dbReference type="CDD" id="cd16981">
    <property type="entry name" value="CID_RPRD_like"/>
    <property type="match status" value="1"/>
</dbReference>
<evidence type="ECO:0000256" key="2">
    <source>
        <dbReference type="SAM" id="MobiDB-lite"/>
    </source>
</evidence>
<dbReference type="Pfam" id="PF16566">
    <property type="entry name" value="CREPT"/>
    <property type="match status" value="1"/>
</dbReference>
<dbReference type="Proteomes" id="UP000007799">
    <property type="component" value="Unassembled WGS sequence"/>
</dbReference>
<evidence type="ECO:0000313" key="4">
    <source>
        <dbReference type="EMBL" id="EGD80567.1"/>
    </source>
</evidence>
<name>F2U0Z3_SALR5</name>
<dbReference type="InterPro" id="IPR006569">
    <property type="entry name" value="CID_dom"/>
</dbReference>
<dbReference type="PANTHER" id="PTHR12460:SF0">
    <property type="entry name" value="CID DOMAIN-CONTAINING PROTEIN-RELATED"/>
    <property type="match status" value="1"/>
</dbReference>